<dbReference type="PANTHER" id="PTHR43462:SF2">
    <property type="entry name" value="THREONYL AND ALANYL TRNA SYNTHETASE SECOND ADDITIONAL DOMAIN-CONTAINING PROTEIN"/>
    <property type="match status" value="1"/>
</dbReference>
<dbReference type="InterPro" id="IPR051335">
    <property type="entry name" value="Alanyl-tRNA_Editing_Enzymes"/>
</dbReference>
<comment type="caution">
    <text evidence="5">The sequence shown here is derived from an EMBL/GenBank/DDBJ whole genome shotgun (WGS) entry which is preliminary data.</text>
</comment>
<dbReference type="Proteomes" id="UP001165060">
    <property type="component" value="Unassembled WGS sequence"/>
</dbReference>
<evidence type="ECO:0000256" key="2">
    <source>
        <dbReference type="ARBA" id="ARBA00004229"/>
    </source>
</evidence>
<sequence length="286" mass="31227">MAALASIPPTERLYLPSLEGNFIYTSTATLLKLTKTFPVDDAELPEAGATLLKVDMVFDKSPFHPQGGGQPTDLGQIRSTSTPSIVFTVDKVSFSFETNVVTHHCSTTSVDVATASPLPAPGAEFSLEVDEEHRKNMSAFHSAGHLVDSAIYSLGYCGLIPQKGYHFTDGPYVEYAGGKSVAEDERKTLVPRLNEKFCQLIADDIPTTICMQQKEEAEADLNRETKVFDFSVFKEAEVRIVGIANFLCPCGGTHVPSTSHLSDFEVTGIKMKKGALRVKYDRKKAQ</sequence>
<comment type="subcellular location">
    <subcellularLocation>
        <location evidence="2">Plastid</location>
        <location evidence="2">Chloroplast</location>
    </subcellularLocation>
</comment>
<dbReference type="PANTHER" id="PTHR43462">
    <property type="entry name" value="ALANYL-TRNA EDITING PROTEIN"/>
    <property type="match status" value="1"/>
</dbReference>
<dbReference type="SUPFAM" id="SSF55186">
    <property type="entry name" value="ThrRS/AlaRS common domain"/>
    <property type="match status" value="1"/>
</dbReference>
<evidence type="ECO:0000256" key="3">
    <source>
        <dbReference type="ARBA" id="ARBA00008429"/>
    </source>
</evidence>
<feature type="domain" description="Threonyl/alanyl tRNA synthetase SAD" evidence="4">
    <location>
        <begin position="238"/>
        <end position="279"/>
    </location>
</feature>
<evidence type="ECO:0000313" key="5">
    <source>
        <dbReference type="EMBL" id="GMI43926.1"/>
    </source>
</evidence>
<dbReference type="InterPro" id="IPR009000">
    <property type="entry name" value="Transl_B-barrel_sf"/>
</dbReference>
<evidence type="ECO:0000313" key="6">
    <source>
        <dbReference type="Proteomes" id="UP001165060"/>
    </source>
</evidence>
<comment type="cofactor">
    <cofactor evidence="1">
        <name>Zn(2+)</name>
        <dbReference type="ChEBI" id="CHEBI:29105"/>
    </cofactor>
</comment>
<evidence type="ECO:0000259" key="4">
    <source>
        <dbReference type="SMART" id="SM00863"/>
    </source>
</evidence>
<dbReference type="InterPro" id="IPR018163">
    <property type="entry name" value="Thr/Ala-tRNA-synth_IIc_edit"/>
</dbReference>
<reference evidence="5 6" key="1">
    <citation type="journal article" date="2023" name="Commun. Biol.">
        <title>Genome analysis of Parmales, the sister group of diatoms, reveals the evolutionary specialization of diatoms from phago-mixotrophs to photoautotrophs.</title>
        <authorList>
            <person name="Ban H."/>
            <person name="Sato S."/>
            <person name="Yoshikawa S."/>
            <person name="Yamada K."/>
            <person name="Nakamura Y."/>
            <person name="Ichinomiya M."/>
            <person name="Sato N."/>
            <person name="Blanc-Mathieu R."/>
            <person name="Endo H."/>
            <person name="Kuwata A."/>
            <person name="Ogata H."/>
        </authorList>
    </citation>
    <scope>NUCLEOTIDE SEQUENCE [LARGE SCALE GENOMIC DNA]</scope>
</reference>
<dbReference type="InterPro" id="IPR012947">
    <property type="entry name" value="tRNA_SAD"/>
</dbReference>
<organism evidence="5 6">
    <name type="scientific">Tetraparma gracilis</name>
    <dbReference type="NCBI Taxonomy" id="2962635"/>
    <lineage>
        <taxon>Eukaryota</taxon>
        <taxon>Sar</taxon>
        <taxon>Stramenopiles</taxon>
        <taxon>Ochrophyta</taxon>
        <taxon>Bolidophyceae</taxon>
        <taxon>Parmales</taxon>
        <taxon>Triparmaceae</taxon>
        <taxon>Tetraparma</taxon>
    </lineage>
</organism>
<dbReference type="EMBL" id="BRYB01002374">
    <property type="protein sequence ID" value="GMI43926.1"/>
    <property type="molecule type" value="Genomic_DNA"/>
</dbReference>
<evidence type="ECO:0000256" key="1">
    <source>
        <dbReference type="ARBA" id="ARBA00001947"/>
    </source>
</evidence>
<dbReference type="Pfam" id="PF07973">
    <property type="entry name" value="tRNA_SAD"/>
    <property type="match status" value="1"/>
</dbReference>
<comment type="similarity">
    <text evidence="3">Belongs to the class-II aminoacyl-tRNA synthetase family. Alax-L subfamily.</text>
</comment>
<dbReference type="Gene3D" id="3.30.980.10">
    <property type="entry name" value="Threonyl-trna Synthetase, Chain A, domain 2"/>
    <property type="match status" value="1"/>
</dbReference>
<dbReference type="SUPFAM" id="SSF50447">
    <property type="entry name" value="Translation proteins"/>
    <property type="match status" value="1"/>
</dbReference>
<gene>
    <name evidence="5" type="ORF">TeGR_g1431</name>
</gene>
<proteinExistence type="inferred from homology"/>
<dbReference type="Gene3D" id="2.40.30.130">
    <property type="match status" value="1"/>
</dbReference>
<name>A0ABQ6N8M0_9STRA</name>
<keyword evidence="6" id="KW-1185">Reference proteome</keyword>
<protein>
    <recommendedName>
        <fullName evidence="4">Threonyl/alanyl tRNA synthetase SAD domain-containing protein</fullName>
    </recommendedName>
</protein>
<dbReference type="SMART" id="SM00863">
    <property type="entry name" value="tRNA_SAD"/>
    <property type="match status" value="1"/>
</dbReference>
<accession>A0ABQ6N8M0</accession>